<organism evidence="1 2">
    <name type="scientific">Eumeta variegata</name>
    <name type="common">Bagworm moth</name>
    <name type="synonym">Eumeta japonica</name>
    <dbReference type="NCBI Taxonomy" id="151549"/>
    <lineage>
        <taxon>Eukaryota</taxon>
        <taxon>Metazoa</taxon>
        <taxon>Ecdysozoa</taxon>
        <taxon>Arthropoda</taxon>
        <taxon>Hexapoda</taxon>
        <taxon>Insecta</taxon>
        <taxon>Pterygota</taxon>
        <taxon>Neoptera</taxon>
        <taxon>Endopterygota</taxon>
        <taxon>Lepidoptera</taxon>
        <taxon>Glossata</taxon>
        <taxon>Ditrysia</taxon>
        <taxon>Tineoidea</taxon>
        <taxon>Psychidae</taxon>
        <taxon>Oiketicinae</taxon>
        <taxon>Eumeta</taxon>
    </lineage>
</organism>
<dbReference type="OrthoDB" id="6434680at2759"/>
<evidence type="ECO:0000313" key="1">
    <source>
        <dbReference type="EMBL" id="GBP95799.1"/>
    </source>
</evidence>
<proteinExistence type="predicted"/>
<protein>
    <submittedName>
        <fullName evidence="1">Uncharacterized protein</fullName>
    </submittedName>
</protein>
<reference evidence="1 2" key="1">
    <citation type="journal article" date="2019" name="Commun. Biol.">
        <title>The bagworm genome reveals a unique fibroin gene that provides high tensile strength.</title>
        <authorList>
            <person name="Kono N."/>
            <person name="Nakamura H."/>
            <person name="Ohtoshi R."/>
            <person name="Tomita M."/>
            <person name="Numata K."/>
            <person name="Arakawa K."/>
        </authorList>
    </citation>
    <scope>NUCLEOTIDE SEQUENCE [LARGE SCALE GENOMIC DNA]</scope>
</reference>
<comment type="caution">
    <text evidence="1">The sequence shown here is derived from an EMBL/GenBank/DDBJ whole genome shotgun (WGS) entry which is preliminary data.</text>
</comment>
<evidence type="ECO:0000313" key="2">
    <source>
        <dbReference type="Proteomes" id="UP000299102"/>
    </source>
</evidence>
<gene>
    <name evidence="1" type="ORF">EVAR_7520_1</name>
</gene>
<dbReference type="EMBL" id="BGZK01002683">
    <property type="protein sequence ID" value="GBP95799.1"/>
    <property type="molecule type" value="Genomic_DNA"/>
</dbReference>
<sequence>MSERCIAHGPRFNKITIGCTRPIQTGPRSVSADIKEMFLRVKIREKIETAYDSCGEITCTKIHKVPNDVTDFRRRLIALYCDLHQIATPQNLNEYPERAKRYD</sequence>
<dbReference type="Proteomes" id="UP000299102">
    <property type="component" value="Unassembled WGS sequence"/>
</dbReference>
<accession>A0A4C2A9E2</accession>
<dbReference type="AlphaFoldDB" id="A0A4C2A9E2"/>
<keyword evidence="2" id="KW-1185">Reference proteome</keyword>
<name>A0A4C2A9E2_EUMVA</name>